<dbReference type="Gene3D" id="2.60.200.20">
    <property type="match status" value="1"/>
</dbReference>
<dbReference type="InterPro" id="IPR032429">
    <property type="entry name" value="Nibrin_BRCT2"/>
</dbReference>
<comment type="subcellular location">
    <subcellularLocation>
        <location evidence="1">Nucleus</location>
    </subcellularLocation>
</comment>
<dbReference type="Pfam" id="PF00498">
    <property type="entry name" value="FHA"/>
    <property type="match status" value="1"/>
</dbReference>
<feature type="compositionally biased region" description="Low complexity" evidence="6">
    <location>
        <begin position="572"/>
        <end position="582"/>
    </location>
</feature>
<dbReference type="PROSITE" id="PS50006">
    <property type="entry name" value="FHA_DOMAIN"/>
    <property type="match status" value="1"/>
</dbReference>
<evidence type="ECO:0000256" key="2">
    <source>
        <dbReference type="ARBA" id="ARBA00022763"/>
    </source>
</evidence>
<dbReference type="GO" id="GO:0003684">
    <property type="term" value="F:damaged DNA binding"/>
    <property type="evidence" value="ECO:0007669"/>
    <property type="project" value="TreeGrafter"/>
</dbReference>
<feature type="compositionally biased region" description="Basic and acidic residues" evidence="6">
    <location>
        <begin position="778"/>
        <end position="790"/>
    </location>
</feature>
<dbReference type="InterPro" id="IPR008984">
    <property type="entry name" value="SMAD_FHA_dom_sf"/>
</dbReference>
<keyword evidence="4" id="KW-0539">Nucleus</keyword>
<comment type="caution">
    <text evidence="8">The sequence shown here is derived from an EMBL/GenBank/DDBJ whole genome shotgun (WGS) entry which is preliminary data.</text>
</comment>
<dbReference type="Proteomes" id="UP000237631">
    <property type="component" value="Unassembled WGS sequence"/>
</dbReference>
<dbReference type="Pfam" id="PF16508">
    <property type="entry name" value="NIBRIN_BRCT_II"/>
    <property type="match status" value="1"/>
</dbReference>
<feature type="compositionally biased region" description="Basic and acidic residues" evidence="6">
    <location>
        <begin position="588"/>
        <end position="635"/>
    </location>
</feature>
<dbReference type="AlphaFoldDB" id="A0A2S6C8P5"/>
<sequence length="894" mass="97980">MWVISCSDANWEGRKKWLRPGTKHLFGRSSTKPDEVDYAHNISHKSVSRKHLILTIGDVSSNDTTNLHSKSKITIVAQGKTGTWLDGERLPAEDQTRTLSGNKHTLQLGQQETTLTLEWHPVVLAFTAGVPKSAKTKGTALAAERQKLDRCDIKLATEYISNTTTHAIAKKRNTPAVLQALLQAKWAVSASFVDALATACKQDGREQNGSPRPSLLEQDFDQNWPNEEDHICPSAGEPVTRPDSWLKPDTARTELFQHCNFVFLDSDQHESLAPVVNAGNGKALCFHFTLGQTTVAEVVKYVKDVSGNKEPGRFVLSDRTGPGGIVIVRARDTDTFSDVHRQLDAALGQISIEQNEILDAILSVDATMLRRPLPATRGRDRDAAISSSIPTPPGTAVVLSATASASSSMPRPPQGTSDSVIASTAESQQQPTSAQVPPQSRIRGEAQIEEPSEAPPAKRRRRFVTQKFQGFDDFEPSTVARPASKSPPPSVTQPSQSQTPVVQSTAADEHFVRPAAPASQRKAQKRPAPIEEEDEVEETAEQKYERRFPGQAQLKRQRADEAAAEAAKKAAKAASATTEPTAQAVPDAIEKVEVEKEKAKGRAKQTKQDADIKAKITAKREEEEEQHRREEERLLEGLAPGEEIPDLGNVEKHPGICVEYELPIRDPRPTITVSDNPNWAGRPNYKKFKKRRAAAQHDNRAETPNSEAGVIIPLEEIQSRGSGLGDEYWLEHGDRNPRHLKEKKSNGKSQSHSSARNSQANRRVTAQGIFSVNLGEGNAREEVDDKERAVFRRRLQTSREQDEAEAEANALFDGPRSSRGTTGSTSQSTLGTETQKKAAGKRPATTQLGPAAAKKAKQTIAMTAFTSGRNESPAVGASDDDDDDDPRAFRRRRR</sequence>
<feature type="compositionally biased region" description="Basic residues" evidence="6">
    <location>
        <begin position="684"/>
        <end position="694"/>
    </location>
</feature>
<keyword evidence="3" id="KW-0234">DNA repair</keyword>
<feature type="compositionally biased region" description="Polar residues" evidence="6">
    <location>
        <begin position="860"/>
        <end position="870"/>
    </location>
</feature>
<organism evidence="8 9">
    <name type="scientific">Cercospora berteroae</name>
    <dbReference type="NCBI Taxonomy" id="357750"/>
    <lineage>
        <taxon>Eukaryota</taxon>
        <taxon>Fungi</taxon>
        <taxon>Dikarya</taxon>
        <taxon>Ascomycota</taxon>
        <taxon>Pezizomycotina</taxon>
        <taxon>Dothideomycetes</taxon>
        <taxon>Dothideomycetidae</taxon>
        <taxon>Mycosphaerellales</taxon>
        <taxon>Mycosphaerellaceae</taxon>
        <taxon>Cercospora</taxon>
    </lineage>
</organism>
<feature type="compositionally biased region" description="Polar residues" evidence="6">
    <location>
        <begin position="414"/>
        <end position="438"/>
    </location>
</feature>
<feature type="compositionally biased region" description="Acidic residues" evidence="6">
    <location>
        <begin position="530"/>
        <end position="539"/>
    </location>
</feature>
<dbReference type="GO" id="GO:0007095">
    <property type="term" value="P:mitotic G2 DNA damage checkpoint signaling"/>
    <property type="evidence" value="ECO:0007669"/>
    <property type="project" value="InterPro"/>
</dbReference>
<dbReference type="EMBL" id="PNEN01000526">
    <property type="protein sequence ID" value="PPJ56101.1"/>
    <property type="molecule type" value="Genomic_DNA"/>
</dbReference>
<dbReference type="InterPro" id="IPR043014">
    <property type="entry name" value="Nibrin_BRCT2_sf"/>
</dbReference>
<gene>
    <name evidence="8" type="ORF">CBER1_02070</name>
</gene>
<dbReference type="Gene3D" id="3.40.50.10980">
    <property type="entry name" value="Nibrin, BRCT2 domain"/>
    <property type="match status" value="1"/>
</dbReference>
<feature type="compositionally biased region" description="Basic and acidic residues" evidence="6">
    <location>
        <begin position="729"/>
        <end position="745"/>
    </location>
</feature>
<evidence type="ECO:0000313" key="9">
    <source>
        <dbReference type="Proteomes" id="UP000237631"/>
    </source>
</evidence>
<feature type="compositionally biased region" description="Polar residues" evidence="6">
    <location>
        <begin position="747"/>
        <end position="770"/>
    </location>
</feature>
<evidence type="ECO:0000256" key="5">
    <source>
        <dbReference type="ARBA" id="ARBA00044757"/>
    </source>
</evidence>
<name>A0A2S6C8P5_9PEZI</name>
<evidence type="ECO:0000256" key="1">
    <source>
        <dbReference type="ARBA" id="ARBA00004123"/>
    </source>
</evidence>
<dbReference type="GO" id="GO:0030870">
    <property type="term" value="C:Mre11 complex"/>
    <property type="evidence" value="ECO:0007669"/>
    <property type="project" value="InterPro"/>
</dbReference>
<comment type="similarity">
    <text evidence="5">Belongs to the Nibrin family.</text>
</comment>
<dbReference type="STRING" id="357750.A0A2S6C8P5"/>
<dbReference type="SUPFAM" id="SSF49879">
    <property type="entry name" value="SMAD/FHA domain"/>
    <property type="match status" value="1"/>
</dbReference>
<feature type="compositionally biased region" description="Low complexity" evidence="6">
    <location>
        <begin position="395"/>
        <end position="408"/>
    </location>
</feature>
<feature type="compositionally biased region" description="Low complexity" evidence="6">
    <location>
        <begin position="492"/>
        <end position="505"/>
    </location>
</feature>
<keyword evidence="2" id="KW-0227">DNA damage</keyword>
<keyword evidence="9" id="KW-1185">Reference proteome</keyword>
<evidence type="ECO:0000256" key="3">
    <source>
        <dbReference type="ARBA" id="ARBA00023204"/>
    </source>
</evidence>
<feature type="region of interest" description="Disordered" evidence="6">
    <location>
        <begin position="375"/>
        <end position="650"/>
    </location>
</feature>
<feature type="domain" description="FHA" evidence="7">
    <location>
        <begin position="24"/>
        <end position="90"/>
    </location>
</feature>
<proteinExistence type="inferred from homology"/>
<feature type="region of interest" description="Disordered" evidence="6">
    <location>
        <begin position="667"/>
        <end position="894"/>
    </location>
</feature>
<dbReference type="PANTHER" id="PTHR12162:SF0">
    <property type="entry name" value="NIBRIN"/>
    <property type="match status" value="1"/>
</dbReference>
<evidence type="ECO:0000256" key="6">
    <source>
        <dbReference type="SAM" id="MobiDB-lite"/>
    </source>
</evidence>
<accession>A0A2S6C8P5</accession>
<dbReference type="GO" id="GO:0000724">
    <property type="term" value="P:double-strand break repair via homologous recombination"/>
    <property type="evidence" value="ECO:0007669"/>
    <property type="project" value="TreeGrafter"/>
</dbReference>
<reference evidence="9" key="1">
    <citation type="journal article" date="2017" name="bioRxiv">
        <title>Conservation of a gene cluster reveals novel cercosporin biosynthetic mechanisms and extends production to the genus Colletotrichum.</title>
        <authorList>
            <person name="de Jonge R."/>
            <person name="Ebert M.K."/>
            <person name="Huitt-Roehl C.R."/>
            <person name="Pal P."/>
            <person name="Suttle J.C."/>
            <person name="Spanner R.E."/>
            <person name="Neubauer J.D."/>
            <person name="Jurick W.M.II."/>
            <person name="Stott K.A."/>
            <person name="Secor G.A."/>
            <person name="Thomma B.P.H.J."/>
            <person name="Van de Peer Y."/>
            <person name="Townsend C.A."/>
            <person name="Bolton M.D."/>
        </authorList>
    </citation>
    <scope>NUCLEOTIDE SEQUENCE [LARGE SCALE GENOMIC DNA]</scope>
    <source>
        <strain evidence="9">CBS538.71</strain>
    </source>
</reference>
<dbReference type="InterPro" id="IPR000253">
    <property type="entry name" value="FHA_dom"/>
</dbReference>
<protein>
    <recommendedName>
        <fullName evidence="7">FHA domain-containing protein</fullName>
    </recommendedName>
</protein>
<dbReference type="OrthoDB" id="552194at2759"/>
<dbReference type="PANTHER" id="PTHR12162">
    <property type="entry name" value="NIBRIN-RELATED"/>
    <property type="match status" value="1"/>
</dbReference>
<feature type="compositionally biased region" description="Low complexity" evidence="6">
    <location>
        <begin position="817"/>
        <end position="833"/>
    </location>
</feature>
<evidence type="ECO:0000313" key="8">
    <source>
        <dbReference type="EMBL" id="PPJ56101.1"/>
    </source>
</evidence>
<dbReference type="InterPro" id="IPR040227">
    <property type="entry name" value="Nibrin-rel"/>
</dbReference>
<evidence type="ECO:0000259" key="7">
    <source>
        <dbReference type="PROSITE" id="PS50006"/>
    </source>
</evidence>
<evidence type="ECO:0000256" key="4">
    <source>
        <dbReference type="ARBA" id="ARBA00023242"/>
    </source>
</evidence>